<keyword evidence="3" id="KW-0689">Ribosomal protein</keyword>
<accession>A0A5C3NNI0</accession>
<dbReference type="InterPro" id="IPR007740">
    <property type="entry name" value="Ribosomal_mL49"/>
</dbReference>
<dbReference type="PANTHER" id="PTHR13477:SF0">
    <property type="entry name" value="LARGE RIBOSOMAL SUBUNIT PROTEIN ML49"/>
    <property type="match status" value="1"/>
</dbReference>
<evidence type="ECO:0000256" key="2">
    <source>
        <dbReference type="ARBA" id="ARBA00005677"/>
    </source>
</evidence>
<comment type="similarity">
    <text evidence="2">Belongs to the mitochondrion-specific ribosomal protein mL49 family.</text>
</comment>
<dbReference type="Proteomes" id="UP000305948">
    <property type="component" value="Unassembled WGS sequence"/>
</dbReference>
<dbReference type="GO" id="GO:0005762">
    <property type="term" value="C:mitochondrial large ribosomal subunit"/>
    <property type="evidence" value="ECO:0007669"/>
    <property type="project" value="TreeGrafter"/>
</dbReference>
<protein>
    <recommendedName>
        <fullName evidence="6">Large ribosomal subunit protein mL49</fullName>
    </recommendedName>
</protein>
<sequence length="207" mass="23325">MYFIRRRAPRRMDIGRNAWKQALYGVSKASVGQARAEKHESARNVAKRWDETEPCKESGAPRLRLSALPNLGSLLTKLAQMLRIVSFKRLVLPLAQARCYSQAVQGTPSAQHAPMAVQYPYFIPRNSRGSIPVYTDVRNAGGRFLILIRNVEGDVNALARDIRKSLLPPDAPEGQRLHVQVKSSKHLIVTGCRSKQRVVEWLQQKGF</sequence>
<evidence type="ECO:0000256" key="6">
    <source>
        <dbReference type="ARBA" id="ARBA00035191"/>
    </source>
</evidence>
<evidence type="ECO:0000256" key="3">
    <source>
        <dbReference type="ARBA" id="ARBA00022980"/>
    </source>
</evidence>
<dbReference type="Gene3D" id="3.30.780.10">
    <property type="entry name" value="SUI1-like domain"/>
    <property type="match status" value="1"/>
</dbReference>
<dbReference type="EMBL" id="ML213505">
    <property type="protein sequence ID" value="TFK55191.1"/>
    <property type="molecule type" value="Genomic_DNA"/>
</dbReference>
<evidence type="ECO:0000313" key="7">
    <source>
        <dbReference type="EMBL" id="TFK55191.1"/>
    </source>
</evidence>
<evidence type="ECO:0000256" key="1">
    <source>
        <dbReference type="ARBA" id="ARBA00004173"/>
    </source>
</evidence>
<evidence type="ECO:0000313" key="8">
    <source>
        <dbReference type="Proteomes" id="UP000305948"/>
    </source>
</evidence>
<organism evidence="7 8">
    <name type="scientific">Heliocybe sulcata</name>
    <dbReference type="NCBI Taxonomy" id="5364"/>
    <lineage>
        <taxon>Eukaryota</taxon>
        <taxon>Fungi</taxon>
        <taxon>Dikarya</taxon>
        <taxon>Basidiomycota</taxon>
        <taxon>Agaricomycotina</taxon>
        <taxon>Agaricomycetes</taxon>
        <taxon>Gloeophyllales</taxon>
        <taxon>Gloeophyllaceae</taxon>
        <taxon>Heliocybe</taxon>
    </lineage>
</organism>
<comment type="subcellular location">
    <subcellularLocation>
        <location evidence="1">Mitochondrion</location>
    </subcellularLocation>
</comment>
<evidence type="ECO:0000256" key="5">
    <source>
        <dbReference type="ARBA" id="ARBA00023274"/>
    </source>
</evidence>
<name>A0A5C3NNI0_9AGAM</name>
<keyword evidence="5" id="KW-0687">Ribonucleoprotein</keyword>
<evidence type="ECO:0000256" key="4">
    <source>
        <dbReference type="ARBA" id="ARBA00023128"/>
    </source>
</evidence>
<dbReference type="OrthoDB" id="19439at2759"/>
<dbReference type="AlphaFoldDB" id="A0A5C3NNI0"/>
<keyword evidence="8" id="KW-1185">Reference proteome</keyword>
<proteinExistence type="inferred from homology"/>
<dbReference type="GO" id="GO:0003735">
    <property type="term" value="F:structural constituent of ribosome"/>
    <property type="evidence" value="ECO:0007669"/>
    <property type="project" value="InterPro"/>
</dbReference>
<dbReference type="Pfam" id="PF05046">
    <property type="entry name" value="Img2"/>
    <property type="match status" value="1"/>
</dbReference>
<gene>
    <name evidence="7" type="ORF">OE88DRAFT_1723577</name>
</gene>
<dbReference type="GO" id="GO:0006412">
    <property type="term" value="P:translation"/>
    <property type="evidence" value="ECO:0007669"/>
    <property type="project" value="InterPro"/>
</dbReference>
<dbReference type="STRING" id="5364.A0A5C3NNI0"/>
<dbReference type="PANTHER" id="PTHR13477">
    <property type="entry name" value="MITOCHONDRIAL 39S RIBOSOMAL PROTEIN L49"/>
    <property type="match status" value="1"/>
</dbReference>
<reference evidence="7 8" key="1">
    <citation type="journal article" date="2019" name="Nat. Ecol. Evol.">
        <title>Megaphylogeny resolves global patterns of mushroom evolution.</title>
        <authorList>
            <person name="Varga T."/>
            <person name="Krizsan K."/>
            <person name="Foldi C."/>
            <person name="Dima B."/>
            <person name="Sanchez-Garcia M."/>
            <person name="Sanchez-Ramirez S."/>
            <person name="Szollosi G.J."/>
            <person name="Szarkandi J.G."/>
            <person name="Papp V."/>
            <person name="Albert L."/>
            <person name="Andreopoulos W."/>
            <person name="Angelini C."/>
            <person name="Antonin V."/>
            <person name="Barry K.W."/>
            <person name="Bougher N.L."/>
            <person name="Buchanan P."/>
            <person name="Buyck B."/>
            <person name="Bense V."/>
            <person name="Catcheside P."/>
            <person name="Chovatia M."/>
            <person name="Cooper J."/>
            <person name="Damon W."/>
            <person name="Desjardin D."/>
            <person name="Finy P."/>
            <person name="Geml J."/>
            <person name="Haridas S."/>
            <person name="Hughes K."/>
            <person name="Justo A."/>
            <person name="Karasinski D."/>
            <person name="Kautmanova I."/>
            <person name="Kiss B."/>
            <person name="Kocsube S."/>
            <person name="Kotiranta H."/>
            <person name="LaButti K.M."/>
            <person name="Lechner B.E."/>
            <person name="Liimatainen K."/>
            <person name="Lipzen A."/>
            <person name="Lukacs Z."/>
            <person name="Mihaltcheva S."/>
            <person name="Morgado L.N."/>
            <person name="Niskanen T."/>
            <person name="Noordeloos M.E."/>
            <person name="Ohm R.A."/>
            <person name="Ortiz-Santana B."/>
            <person name="Ovrebo C."/>
            <person name="Racz N."/>
            <person name="Riley R."/>
            <person name="Savchenko A."/>
            <person name="Shiryaev A."/>
            <person name="Soop K."/>
            <person name="Spirin V."/>
            <person name="Szebenyi C."/>
            <person name="Tomsovsky M."/>
            <person name="Tulloss R.E."/>
            <person name="Uehling J."/>
            <person name="Grigoriev I.V."/>
            <person name="Vagvolgyi C."/>
            <person name="Papp T."/>
            <person name="Martin F.M."/>
            <person name="Miettinen O."/>
            <person name="Hibbett D.S."/>
            <person name="Nagy L.G."/>
        </authorList>
    </citation>
    <scope>NUCLEOTIDE SEQUENCE [LARGE SCALE GENOMIC DNA]</scope>
    <source>
        <strain evidence="7 8">OMC1185</strain>
    </source>
</reference>
<keyword evidence="4" id="KW-0496">Mitochondrion</keyword>